<keyword evidence="10" id="KW-0243">Dynein</keyword>
<comment type="subcellular location">
    <subcellularLocation>
        <location evidence="2 10">Cytoplasm</location>
        <location evidence="2 10">Cytoskeleton</location>
    </subcellularLocation>
    <subcellularLocation>
        <location evidence="1">Nucleus</location>
    </subcellularLocation>
</comment>
<dbReference type="AlphaFoldDB" id="A0A077ZVN3"/>
<evidence type="ECO:0000256" key="5">
    <source>
        <dbReference type="ARBA" id="ARBA00022701"/>
    </source>
</evidence>
<keyword evidence="9" id="KW-0539">Nucleus</keyword>
<keyword evidence="3" id="KW-0813">Transport</keyword>
<dbReference type="GO" id="GO:0005868">
    <property type="term" value="C:cytoplasmic dynein complex"/>
    <property type="evidence" value="ECO:0007669"/>
    <property type="project" value="TreeGrafter"/>
</dbReference>
<proteinExistence type="inferred from homology"/>
<keyword evidence="10" id="KW-0505">Motor protein</keyword>
<evidence type="ECO:0000256" key="10">
    <source>
        <dbReference type="RuleBase" id="RU365010"/>
    </source>
</evidence>
<keyword evidence="4 10" id="KW-0963">Cytoplasm</keyword>
<keyword evidence="12" id="KW-1185">Reference proteome</keyword>
<dbReference type="OMA" id="CITVRNF"/>
<dbReference type="GO" id="GO:0007017">
    <property type="term" value="P:microtubule-based process"/>
    <property type="evidence" value="ECO:0007669"/>
    <property type="project" value="InterPro"/>
</dbReference>
<dbReference type="FunFam" id="3.30.740.10:FF:000005">
    <property type="entry name" value="Dynein light chain"/>
    <property type="match status" value="1"/>
</dbReference>
<gene>
    <name evidence="11" type="primary">Contig4679.g215</name>
    <name evidence="11" type="ORF">STYLEM_1457</name>
</gene>
<dbReference type="Gene3D" id="3.30.740.10">
    <property type="entry name" value="Protein Inhibitor Of Neuronal Nitric Oxide Synthase"/>
    <property type="match status" value="1"/>
</dbReference>
<dbReference type="EMBL" id="CCKQ01001385">
    <property type="protein sequence ID" value="CDW72496.1"/>
    <property type="molecule type" value="Genomic_DNA"/>
</dbReference>
<sequence length="73" mass="8481">MKLRAIDFVMSQDKSKTMELELAKKLKTEFDSKYHPTWQCIVGKNFGSDIGFEDKHMIYFYLGSTAILLWKAG</sequence>
<evidence type="ECO:0000256" key="3">
    <source>
        <dbReference type="ARBA" id="ARBA00022448"/>
    </source>
</evidence>
<organism evidence="11 12">
    <name type="scientific">Stylonychia lemnae</name>
    <name type="common">Ciliate</name>
    <dbReference type="NCBI Taxonomy" id="5949"/>
    <lineage>
        <taxon>Eukaryota</taxon>
        <taxon>Sar</taxon>
        <taxon>Alveolata</taxon>
        <taxon>Ciliophora</taxon>
        <taxon>Intramacronucleata</taxon>
        <taxon>Spirotrichea</taxon>
        <taxon>Stichotrichia</taxon>
        <taxon>Sporadotrichida</taxon>
        <taxon>Oxytrichidae</taxon>
        <taxon>Stylonychinae</taxon>
        <taxon>Stylonychia</taxon>
    </lineage>
</organism>
<dbReference type="PANTHER" id="PTHR11886">
    <property type="entry name" value="DYNEIN LIGHT CHAIN"/>
    <property type="match status" value="1"/>
</dbReference>
<dbReference type="InterPro" id="IPR001372">
    <property type="entry name" value="Dynein_light_chain_typ-1/2"/>
</dbReference>
<dbReference type="InterPro" id="IPR037177">
    <property type="entry name" value="DLC_sf"/>
</dbReference>
<evidence type="ECO:0000256" key="2">
    <source>
        <dbReference type="ARBA" id="ARBA00004245"/>
    </source>
</evidence>
<dbReference type="GO" id="GO:0005634">
    <property type="term" value="C:nucleus"/>
    <property type="evidence" value="ECO:0007669"/>
    <property type="project" value="UniProtKB-SubCell"/>
</dbReference>
<evidence type="ECO:0000256" key="4">
    <source>
        <dbReference type="ARBA" id="ARBA00022490"/>
    </source>
</evidence>
<evidence type="ECO:0000313" key="12">
    <source>
        <dbReference type="Proteomes" id="UP000039865"/>
    </source>
</evidence>
<dbReference type="SUPFAM" id="SSF54648">
    <property type="entry name" value="DLC"/>
    <property type="match status" value="1"/>
</dbReference>
<dbReference type="GO" id="GO:0005874">
    <property type="term" value="C:microtubule"/>
    <property type="evidence" value="ECO:0007669"/>
    <property type="project" value="UniProtKB-KW"/>
</dbReference>
<accession>A0A077ZVN3</accession>
<comment type="similarity">
    <text evidence="10">Belongs to the dynein light chain family.</text>
</comment>
<dbReference type="PANTHER" id="PTHR11886:SF35">
    <property type="entry name" value="DYNEIN LIGHT CHAIN"/>
    <property type="match status" value="1"/>
</dbReference>
<keyword evidence="6" id="KW-0509">mRNA transport</keyword>
<keyword evidence="5 10" id="KW-0493">Microtubule</keyword>
<keyword evidence="8 10" id="KW-0206">Cytoskeleton</keyword>
<evidence type="ECO:0000313" key="11">
    <source>
        <dbReference type="EMBL" id="CDW72496.1"/>
    </source>
</evidence>
<dbReference type="GO" id="GO:0045505">
    <property type="term" value="F:dynein intermediate chain binding"/>
    <property type="evidence" value="ECO:0007669"/>
    <property type="project" value="TreeGrafter"/>
</dbReference>
<protein>
    <recommendedName>
        <fullName evidence="10">Dynein light chain</fullName>
    </recommendedName>
</protein>
<dbReference type="Pfam" id="PF01221">
    <property type="entry name" value="Dynein_light"/>
    <property type="match status" value="1"/>
</dbReference>
<name>A0A077ZVN3_STYLE</name>
<dbReference type="OrthoDB" id="282760at2759"/>
<dbReference type="SMART" id="SM01375">
    <property type="entry name" value="Dynein_light"/>
    <property type="match status" value="1"/>
</dbReference>
<evidence type="ECO:0000256" key="9">
    <source>
        <dbReference type="ARBA" id="ARBA00023242"/>
    </source>
</evidence>
<dbReference type="InParanoid" id="A0A077ZVN3"/>
<evidence type="ECO:0000256" key="8">
    <source>
        <dbReference type="ARBA" id="ARBA00023212"/>
    </source>
</evidence>
<evidence type="ECO:0000256" key="6">
    <source>
        <dbReference type="ARBA" id="ARBA00022816"/>
    </source>
</evidence>
<dbReference type="Proteomes" id="UP000039865">
    <property type="component" value="Unassembled WGS sequence"/>
</dbReference>
<dbReference type="GO" id="GO:0015031">
    <property type="term" value="P:protein transport"/>
    <property type="evidence" value="ECO:0007669"/>
    <property type="project" value="UniProtKB-KW"/>
</dbReference>
<keyword evidence="7" id="KW-0653">Protein transport</keyword>
<evidence type="ECO:0000256" key="7">
    <source>
        <dbReference type="ARBA" id="ARBA00022927"/>
    </source>
</evidence>
<evidence type="ECO:0000256" key="1">
    <source>
        <dbReference type="ARBA" id="ARBA00004123"/>
    </source>
</evidence>
<dbReference type="GO" id="GO:0051028">
    <property type="term" value="P:mRNA transport"/>
    <property type="evidence" value="ECO:0007669"/>
    <property type="project" value="UniProtKB-KW"/>
</dbReference>
<reference evidence="11 12" key="1">
    <citation type="submission" date="2014-06" db="EMBL/GenBank/DDBJ databases">
        <authorList>
            <person name="Swart Estienne"/>
        </authorList>
    </citation>
    <scope>NUCLEOTIDE SEQUENCE [LARGE SCALE GENOMIC DNA]</scope>
    <source>
        <strain evidence="11 12">130c</strain>
    </source>
</reference>